<dbReference type="EMBL" id="CAJRST010007102">
    <property type="protein sequence ID" value="CAG5896288.1"/>
    <property type="molecule type" value="Genomic_DNA"/>
</dbReference>
<dbReference type="InterPro" id="IPR015917">
    <property type="entry name" value="Pept_C14A"/>
</dbReference>
<feature type="non-terminal residue" evidence="7">
    <location>
        <position position="1"/>
    </location>
</feature>
<dbReference type="PANTHER" id="PTHR48169">
    <property type="entry name" value="DED DOMAIN-CONTAINING PROTEIN"/>
    <property type="match status" value="1"/>
</dbReference>
<dbReference type="InterPro" id="IPR001309">
    <property type="entry name" value="Pept_C14_p20"/>
</dbReference>
<dbReference type="PROSITE" id="PS50208">
    <property type="entry name" value="CASPASE_P20"/>
    <property type="match status" value="1"/>
</dbReference>
<feature type="domain" description="Caspase family p20" evidence="5">
    <location>
        <begin position="260"/>
        <end position="384"/>
    </location>
</feature>
<dbReference type="InterPro" id="IPR001875">
    <property type="entry name" value="DED_dom"/>
</dbReference>
<dbReference type="InterPro" id="IPR033139">
    <property type="entry name" value="Caspase_cys_AS"/>
</dbReference>
<feature type="domain" description="DED" evidence="4">
    <location>
        <begin position="93"/>
        <end position="160"/>
    </location>
</feature>
<dbReference type="SMART" id="SM00115">
    <property type="entry name" value="CASc"/>
    <property type="match status" value="1"/>
</dbReference>
<dbReference type="Gene3D" id="1.10.533.10">
    <property type="entry name" value="Death Domain, Fas"/>
    <property type="match status" value="2"/>
</dbReference>
<dbReference type="GO" id="GO:0042981">
    <property type="term" value="P:regulation of apoptotic process"/>
    <property type="evidence" value="ECO:0007669"/>
    <property type="project" value="InterPro"/>
</dbReference>
<dbReference type="PROSITE" id="PS01122">
    <property type="entry name" value="CASPASE_CYS"/>
    <property type="match status" value="1"/>
</dbReference>
<keyword evidence="8" id="KW-1185">Reference proteome</keyword>
<evidence type="ECO:0000256" key="1">
    <source>
        <dbReference type="ARBA" id="ARBA00010134"/>
    </source>
</evidence>
<reference evidence="7" key="1">
    <citation type="submission" date="2021-05" db="EMBL/GenBank/DDBJ databases">
        <authorList>
            <person name="Tigano A."/>
        </authorList>
    </citation>
    <scope>NUCLEOTIDE SEQUENCE</scope>
</reference>
<evidence type="ECO:0000313" key="7">
    <source>
        <dbReference type="EMBL" id="CAG5896288.1"/>
    </source>
</evidence>
<evidence type="ECO:0000256" key="2">
    <source>
        <dbReference type="ARBA" id="ARBA00022703"/>
    </source>
</evidence>
<dbReference type="Pfam" id="PF01335">
    <property type="entry name" value="DED"/>
    <property type="match status" value="2"/>
</dbReference>
<dbReference type="EMBL" id="CAJRST010007091">
    <property type="protein sequence ID" value="CAG5896287.1"/>
    <property type="molecule type" value="Genomic_DNA"/>
</dbReference>
<dbReference type="SUPFAM" id="SSF47986">
    <property type="entry name" value="DEATH domain"/>
    <property type="match status" value="2"/>
</dbReference>
<name>A0A8S4AND3_9TELE</name>
<dbReference type="PRINTS" id="PR00376">
    <property type="entry name" value="IL1BCENZYME"/>
</dbReference>
<dbReference type="PROSITE" id="PS50168">
    <property type="entry name" value="DED"/>
    <property type="match status" value="2"/>
</dbReference>
<gene>
    <name evidence="6" type="ORF">MMEN_LOCUS7300</name>
    <name evidence="7" type="ORF">MMEN_LOCUS7304</name>
</gene>
<dbReference type="SUPFAM" id="SSF52129">
    <property type="entry name" value="Caspase-like"/>
    <property type="match status" value="1"/>
</dbReference>
<dbReference type="SMART" id="SM00031">
    <property type="entry name" value="DED"/>
    <property type="match status" value="2"/>
</dbReference>
<evidence type="ECO:0000313" key="8">
    <source>
        <dbReference type="Proteomes" id="UP000677803"/>
    </source>
</evidence>
<comment type="similarity">
    <text evidence="1">Belongs to the peptidase C14A family.</text>
</comment>
<dbReference type="CDD" id="cd08792">
    <property type="entry name" value="DED_Caspase_8_10_r1"/>
    <property type="match status" value="1"/>
</dbReference>
<dbReference type="FunFam" id="1.10.533.10:FF:000016">
    <property type="entry name" value="CASP8 and FADD-like apoptosis regulator"/>
    <property type="match status" value="1"/>
</dbReference>
<dbReference type="InterPro" id="IPR029030">
    <property type="entry name" value="Caspase-like_dom_sf"/>
</dbReference>
<dbReference type="GO" id="GO:0004197">
    <property type="term" value="F:cysteine-type endopeptidase activity"/>
    <property type="evidence" value="ECO:0007669"/>
    <property type="project" value="InterPro"/>
</dbReference>
<dbReference type="Proteomes" id="UP000677803">
    <property type="component" value="Unassembled WGS sequence"/>
</dbReference>
<dbReference type="Pfam" id="PF00656">
    <property type="entry name" value="Peptidase_C14"/>
    <property type="match status" value="1"/>
</dbReference>
<evidence type="ECO:0000256" key="3">
    <source>
        <dbReference type="ARBA" id="ARBA00022737"/>
    </source>
</evidence>
<dbReference type="InterPro" id="IPR011029">
    <property type="entry name" value="DEATH-like_dom_sf"/>
</dbReference>
<dbReference type="AlphaFoldDB" id="A0A8S4AND3"/>
<dbReference type="OrthoDB" id="6114029at2759"/>
<accession>A0A8S4AND3</accession>
<dbReference type="GO" id="GO:0005737">
    <property type="term" value="C:cytoplasm"/>
    <property type="evidence" value="ECO:0007669"/>
    <property type="project" value="UniProtKB-ARBA"/>
</dbReference>
<comment type="caution">
    <text evidence="7">The sequence shown here is derived from an EMBL/GenBank/DDBJ whole genome shotgun (WGS) entry which is preliminary data.</text>
</comment>
<protein>
    <submittedName>
        <fullName evidence="7">(Atlantic silverside) hypothetical protein</fullName>
    </submittedName>
</protein>
<dbReference type="PANTHER" id="PTHR48169:SF7">
    <property type="entry name" value="CASPASE 10"/>
    <property type="match status" value="1"/>
</dbReference>
<keyword evidence="3" id="KW-0677">Repeat</keyword>
<sequence>MDRRTLSRIDEELDSSEVAELCFLCSDVVNRRRLEGITDGKTLFMRLEEKGLLENSSFLCQLLQIIHRADLLNQLQNDCRQQEETDANPILSAYRVMLYDIYKDMTEENFEKIKFMLNSKLGRRQLEMSKTVLDVFVEMEKTGLMSQRDCTELHALLRDLDVQLAGRVERYTQALPPQIQHIPSGSFSIDQQRPNVASLAPLSSLSIQDNQSIYDLPVSASESLLPSSGEERSICTDALPKVESSSLSDEGDYYSLSHMPRGLCVIINNEVFPDTNLRKRQGTQEDEKALHSVFERLGFEVVTHRDLTAERIRVEMAKLGKRNFSSDDALVIAVLSHGDMGCIFGSDEKKVPLQDLTGPFKTGRAITLARKPKLFFIQACQGSEYQKGSVLRHPANKLDSEEN</sequence>
<dbReference type="GO" id="GO:0006915">
    <property type="term" value="P:apoptotic process"/>
    <property type="evidence" value="ECO:0007669"/>
    <property type="project" value="UniProtKB-KW"/>
</dbReference>
<evidence type="ECO:0000259" key="5">
    <source>
        <dbReference type="PROSITE" id="PS50208"/>
    </source>
</evidence>
<dbReference type="GO" id="GO:0006508">
    <property type="term" value="P:proteolysis"/>
    <property type="evidence" value="ECO:0007669"/>
    <property type="project" value="InterPro"/>
</dbReference>
<dbReference type="CDD" id="cd08334">
    <property type="entry name" value="DED_Caspase_8_10_r2"/>
    <property type="match status" value="1"/>
</dbReference>
<proteinExistence type="inferred from homology"/>
<dbReference type="InterPro" id="IPR011600">
    <property type="entry name" value="Pept_C14_caspase"/>
</dbReference>
<evidence type="ECO:0000259" key="4">
    <source>
        <dbReference type="PROSITE" id="PS50168"/>
    </source>
</evidence>
<keyword evidence="2" id="KW-0053">Apoptosis</keyword>
<feature type="domain" description="DED" evidence="4">
    <location>
        <begin position="1"/>
        <end position="77"/>
    </location>
</feature>
<evidence type="ECO:0000313" key="6">
    <source>
        <dbReference type="EMBL" id="CAG5896287.1"/>
    </source>
</evidence>
<organism evidence="7 8">
    <name type="scientific">Menidia menidia</name>
    <name type="common">Atlantic silverside</name>
    <dbReference type="NCBI Taxonomy" id="238744"/>
    <lineage>
        <taxon>Eukaryota</taxon>
        <taxon>Metazoa</taxon>
        <taxon>Chordata</taxon>
        <taxon>Craniata</taxon>
        <taxon>Vertebrata</taxon>
        <taxon>Euteleostomi</taxon>
        <taxon>Actinopterygii</taxon>
        <taxon>Neopterygii</taxon>
        <taxon>Teleostei</taxon>
        <taxon>Neoteleostei</taxon>
        <taxon>Acanthomorphata</taxon>
        <taxon>Ovalentaria</taxon>
        <taxon>Atherinomorphae</taxon>
        <taxon>Atheriniformes</taxon>
        <taxon>Atherinopsidae</taxon>
        <taxon>Menidiinae</taxon>
        <taxon>Menidia</taxon>
    </lineage>
</organism>
<dbReference type="Gene3D" id="3.40.50.1460">
    <property type="match status" value="1"/>
</dbReference>